<dbReference type="InterPro" id="IPR017850">
    <property type="entry name" value="Alkaline_phosphatase_core_sf"/>
</dbReference>
<dbReference type="SUPFAM" id="SSF53649">
    <property type="entry name" value="Alkaline phosphatase-like"/>
    <property type="match status" value="1"/>
</dbReference>
<organism evidence="3 4">
    <name type="scientific">Alienimonas californiensis</name>
    <dbReference type="NCBI Taxonomy" id="2527989"/>
    <lineage>
        <taxon>Bacteria</taxon>
        <taxon>Pseudomonadati</taxon>
        <taxon>Planctomycetota</taxon>
        <taxon>Planctomycetia</taxon>
        <taxon>Planctomycetales</taxon>
        <taxon>Planctomycetaceae</taxon>
        <taxon>Alienimonas</taxon>
    </lineage>
</organism>
<dbReference type="KEGG" id="acaf:CA12_00920"/>
<feature type="domain" description="Sulfatase N-terminal" evidence="2">
    <location>
        <begin position="33"/>
        <end position="331"/>
    </location>
</feature>
<name>A0A517P3S7_9PLAN</name>
<evidence type="ECO:0000313" key="4">
    <source>
        <dbReference type="Proteomes" id="UP000318741"/>
    </source>
</evidence>
<dbReference type="CDD" id="cd16027">
    <property type="entry name" value="SGSH"/>
    <property type="match status" value="1"/>
</dbReference>
<dbReference type="Pfam" id="PF00884">
    <property type="entry name" value="Sulfatase"/>
    <property type="match status" value="1"/>
</dbReference>
<dbReference type="Proteomes" id="UP000318741">
    <property type="component" value="Chromosome"/>
</dbReference>
<evidence type="ECO:0000256" key="1">
    <source>
        <dbReference type="SAM" id="SignalP"/>
    </source>
</evidence>
<dbReference type="PANTHER" id="PTHR43751:SF1">
    <property type="entry name" value="SULFATASE ATSG-RELATED"/>
    <property type="match status" value="1"/>
</dbReference>
<gene>
    <name evidence="3" type="primary">betC_1</name>
    <name evidence="3" type="ORF">CA12_00920</name>
</gene>
<dbReference type="RefSeq" id="WP_145356634.1">
    <property type="nucleotide sequence ID" value="NZ_CP036265.1"/>
</dbReference>
<feature type="signal peptide" evidence="1">
    <location>
        <begin position="1"/>
        <end position="18"/>
    </location>
</feature>
<dbReference type="PANTHER" id="PTHR43751">
    <property type="entry name" value="SULFATASE"/>
    <property type="match status" value="1"/>
</dbReference>
<dbReference type="InterPro" id="IPR000917">
    <property type="entry name" value="Sulfatase_N"/>
</dbReference>
<accession>A0A517P3S7</accession>
<feature type="chain" id="PRO_5022040253" evidence="1">
    <location>
        <begin position="19"/>
        <end position="513"/>
    </location>
</feature>
<proteinExistence type="predicted"/>
<dbReference type="EC" id="3.1.6.6" evidence="3"/>
<evidence type="ECO:0000313" key="3">
    <source>
        <dbReference type="EMBL" id="QDT14024.1"/>
    </source>
</evidence>
<keyword evidence="3" id="KW-0378">Hydrolase</keyword>
<reference evidence="3 4" key="1">
    <citation type="submission" date="2019-02" db="EMBL/GenBank/DDBJ databases">
        <title>Deep-cultivation of Planctomycetes and their phenomic and genomic characterization uncovers novel biology.</title>
        <authorList>
            <person name="Wiegand S."/>
            <person name="Jogler M."/>
            <person name="Boedeker C."/>
            <person name="Pinto D."/>
            <person name="Vollmers J."/>
            <person name="Rivas-Marin E."/>
            <person name="Kohn T."/>
            <person name="Peeters S.H."/>
            <person name="Heuer A."/>
            <person name="Rast P."/>
            <person name="Oberbeckmann S."/>
            <person name="Bunk B."/>
            <person name="Jeske O."/>
            <person name="Meyerdierks A."/>
            <person name="Storesund J.E."/>
            <person name="Kallscheuer N."/>
            <person name="Luecker S."/>
            <person name="Lage O.M."/>
            <person name="Pohl T."/>
            <person name="Merkel B.J."/>
            <person name="Hornburger P."/>
            <person name="Mueller R.-W."/>
            <person name="Bruemmer F."/>
            <person name="Labrenz M."/>
            <person name="Spormann A.M."/>
            <person name="Op den Camp H."/>
            <person name="Overmann J."/>
            <person name="Amann R."/>
            <person name="Jetten M.S.M."/>
            <person name="Mascher T."/>
            <person name="Medema M.H."/>
            <person name="Devos D.P."/>
            <person name="Kaster A.-K."/>
            <person name="Ovreas L."/>
            <person name="Rohde M."/>
            <person name="Galperin M.Y."/>
            <person name="Jogler C."/>
        </authorList>
    </citation>
    <scope>NUCLEOTIDE SEQUENCE [LARGE SCALE GENOMIC DNA]</scope>
    <source>
        <strain evidence="3 4">CA12</strain>
    </source>
</reference>
<dbReference type="EMBL" id="CP036265">
    <property type="protein sequence ID" value="QDT14024.1"/>
    <property type="molecule type" value="Genomic_DNA"/>
</dbReference>
<dbReference type="OrthoDB" id="9762324at2"/>
<sequence length="513" mass="56661" precursor="true">MSRSLLTAAALLSALAPAACGQGAAAQGENDRPNILFVIADDWGWPHAGVYGTDWVNTPNFDRVATGGALFENAFTSNPKCSPCRASILTGRNSWQTGEAINHFGVFPNTWPAYPDLLEKGGYKIGYTGKGWGPGDYEAGGWERNPAGPAYQQARTKPPASGMGNIDYAGNFDLFLKERDAEAGDDPANRKPFHFWLGTYEPHRAYEAGSGVAAGKSPARVDVPSFYPDTREIREDLLDYALEVEYFDTHLGRALALLEERGELANTLVVVTSDHGMPFPRVKGQIYEWGFHLPLAIMGPGVSGGVGSKPRTVKDFVNVRDFAPTFLEVAGLPRPDSFTGKSLTDLLSAAEGGKLREGPDEMLVGKERHDVGRPNDAGYPVRALRTPDYLYIRNFTPERWPAGNPETGYRNVDDSPTKSALTRRFNEHYRLSFGKRPAEELYALPADRDNMTNLAEDPAYRGAKTRLRNRMYELLEAEGDPRMTGRAWVFDDYRYSGNATHGWEAFQEFSEPE</sequence>
<dbReference type="InterPro" id="IPR052701">
    <property type="entry name" value="GAG_Ulvan_Degrading_Sulfatases"/>
</dbReference>
<keyword evidence="1" id="KW-0732">Signal</keyword>
<dbReference type="AlphaFoldDB" id="A0A517P3S7"/>
<evidence type="ECO:0000259" key="2">
    <source>
        <dbReference type="Pfam" id="PF00884"/>
    </source>
</evidence>
<protein>
    <submittedName>
        <fullName evidence="3">Choline-sulfatase</fullName>
        <ecNumber evidence="3">3.1.6.6</ecNumber>
    </submittedName>
</protein>
<keyword evidence="4" id="KW-1185">Reference proteome</keyword>
<dbReference type="Gene3D" id="3.40.720.10">
    <property type="entry name" value="Alkaline Phosphatase, subunit A"/>
    <property type="match status" value="1"/>
</dbReference>
<dbReference type="GO" id="GO:0047753">
    <property type="term" value="F:choline-sulfatase activity"/>
    <property type="evidence" value="ECO:0007669"/>
    <property type="project" value="UniProtKB-EC"/>
</dbReference>